<sequence length="381" mass="41350">MRPMMWPVSVPQRRGLCRAFIAALCLAAMECVATTAHVDVLSHLQRERIARLGAADALAHSNAAFVRQMLVEPASPYSDLIAEPAFTNDVEWAGLLERIPGGPLTSHQALAVMQWDLGMTRARPGIDIDIKPGYRDDFASASATKADVDPDIFWHVLDLTGYSHSTKGAGYAVGLQILRRQLAETPEERRVALNVDPDVFGRIMQARHFDEVTEYDLGYVSALVQQRLVHWRVGGKASHGLRALPVAYRIARVAAAYRDLEGYHAGYPCDRAANAIAGTAGTGAAGDDRPLCFAAATDRAVHRWYLGEYLRQSRVVPHHESGLAHFARLAGAILALVDIAGALEVVEALIADDLVAAETITSAEAEFAAERADVLSCRIPD</sequence>
<gene>
    <name evidence="2" type="ORF">J2T07_003248</name>
</gene>
<evidence type="ECO:0000256" key="1">
    <source>
        <dbReference type="SAM" id="SignalP"/>
    </source>
</evidence>
<feature type="chain" id="PRO_5046313785" evidence="1">
    <location>
        <begin position="34"/>
        <end position="381"/>
    </location>
</feature>
<dbReference type="Proteomes" id="UP001237737">
    <property type="component" value="Unassembled WGS sequence"/>
</dbReference>
<name>A0ABT9T1C0_9GAMM</name>
<reference evidence="2 3" key="1">
    <citation type="submission" date="2023-07" db="EMBL/GenBank/DDBJ databases">
        <title>Sorghum-associated microbial communities from plants grown in Nebraska, USA.</title>
        <authorList>
            <person name="Schachtman D."/>
        </authorList>
    </citation>
    <scope>NUCLEOTIDE SEQUENCE [LARGE SCALE GENOMIC DNA]</scope>
    <source>
        <strain evidence="2 3">CC60</strain>
    </source>
</reference>
<keyword evidence="3" id="KW-1185">Reference proteome</keyword>
<feature type="signal peptide" evidence="1">
    <location>
        <begin position="1"/>
        <end position="33"/>
    </location>
</feature>
<protein>
    <submittedName>
        <fullName evidence="2">Uncharacterized protein</fullName>
    </submittedName>
</protein>
<evidence type="ECO:0000313" key="3">
    <source>
        <dbReference type="Proteomes" id="UP001237737"/>
    </source>
</evidence>
<comment type="caution">
    <text evidence="2">The sequence shown here is derived from an EMBL/GenBank/DDBJ whole genome shotgun (WGS) entry which is preliminary data.</text>
</comment>
<dbReference type="RefSeq" id="WP_306851205.1">
    <property type="nucleotide sequence ID" value="NZ_JAUSSK010000004.1"/>
</dbReference>
<organism evidence="2 3">
    <name type="scientific">Luteibacter jiangsuensis</name>
    <dbReference type="NCBI Taxonomy" id="637577"/>
    <lineage>
        <taxon>Bacteria</taxon>
        <taxon>Pseudomonadati</taxon>
        <taxon>Pseudomonadota</taxon>
        <taxon>Gammaproteobacteria</taxon>
        <taxon>Lysobacterales</taxon>
        <taxon>Rhodanobacteraceae</taxon>
        <taxon>Luteibacter</taxon>
    </lineage>
</organism>
<keyword evidence="1" id="KW-0732">Signal</keyword>
<evidence type="ECO:0000313" key="2">
    <source>
        <dbReference type="EMBL" id="MDQ0011042.1"/>
    </source>
</evidence>
<dbReference type="EMBL" id="JAUSSK010000004">
    <property type="protein sequence ID" value="MDQ0011042.1"/>
    <property type="molecule type" value="Genomic_DNA"/>
</dbReference>
<accession>A0ABT9T1C0</accession>
<proteinExistence type="predicted"/>